<sequence>MITKFIANLQRKPVLPVTILLYIVCVVVMGWIRFILLENSLVSIGYGLPLLVCLWYPDRRLLWGLMGTYGLMSAYKVFIVSSPVFQMAPFTVWAMQMVNMLVIGLAVHIVVELIASMRVQKSQLEESNQELMAREEEITRQNEELQGQTTELAEQNEEIQQQAEEVQQQAEELQAQAEELQVANSESNKRQAILQSLLDSLHVDASGELPERICHLLMSLLGESASAAVILEKEGDDLVVLAQAGPLGLPSRRWSFDRSFAAVVMGHDRTAYVSDLRLRPDLEGAQTTDSAFRSMIATPLRLAGKTVGVIKVYSDHAHEWTKEQFRIIEWMSAQCSLLMDSRRLQSELQRTNTDLDRIVKERTVELQELVNELEHFSYTITHDLRAPLRAMHGFAGLLAEDCMDSINEQSREYLKRITTAASRMDRLITDALSYSKAVRHEMPREEVNVDRLLRGMIDSYPIFQEPNAKIEIVGELPSVLGNEAALTQSFSNLIGNAVKFVAAGKVPSVRISVEQRGDRVRFWFEDNGIGIPKEMQSKVFVMFQRLSKDYEGTGIGLALVKKVVERMGGAVGVESEPGQGSRFWIELKTAGSRA</sequence>
<evidence type="ECO:0000256" key="6">
    <source>
        <dbReference type="SAM" id="Coils"/>
    </source>
</evidence>
<dbReference type="SMART" id="SM00065">
    <property type="entry name" value="GAF"/>
    <property type="match status" value="1"/>
</dbReference>
<evidence type="ECO:0000313" key="9">
    <source>
        <dbReference type="EMBL" id="TSJ77416.1"/>
    </source>
</evidence>
<accession>A0A556QL98</accession>
<feature type="transmembrane region" description="Helical" evidence="7">
    <location>
        <begin position="69"/>
        <end position="88"/>
    </location>
</feature>
<keyword evidence="10" id="KW-1185">Reference proteome</keyword>
<dbReference type="InterPro" id="IPR050351">
    <property type="entry name" value="BphY/WalK/GraS-like"/>
</dbReference>
<feature type="transmembrane region" description="Helical" evidence="7">
    <location>
        <begin position="14"/>
        <end position="34"/>
    </location>
</feature>
<dbReference type="InterPro" id="IPR029016">
    <property type="entry name" value="GAF-like_dom_sf"/>
</dbReference>
<evidence type="ECO:0000313" key="10">
    <source>
        <dbReference type="Proteomes" id="UP000315648"/>
    </source>
</evidence>
<dbReference type="InterPro" id="IPR003661">
    <property type="entry name" value="HisK_dim/P_dom"/>
</dbReference>
<keyword evidence="3" id="KW-0597">Phosphoprotein</keyword>
<dbReference type="OrthoDB" id="183147at2"/>
<protein>
    <recommendedName>
        <fullName evidence="2">histidine kinase</fullName>
        <ecNumber evidence="2">2.7.13.3</ecNumber>
    </recommendedName>
</protein>
<dbReference type="PANTHER" id="PTHR42878">
    <property type="entry name" value="TWO-COMPONENT HISTIDINE KINASE"/>
    <property type="match status" value="1"/>
</dbReference>
<keyword evidence="7" id="KW-1133">Transmembrane helix</keyword>
<dbReference type="GO" id="GO:0030295">
    <property type="term" value="F:protein kinase activator activity"/>
    <property type="evidence" value="ECO:0007669"/>
    <property type="project" value="TreeGrafter"/>
</dbReference>
<evidence type="ECO:0000256" key="4">
    <source>
        <dbReference type="ARBA" id="ARBA00022679"/>
    </source>
</evidence>
<evidence type="ECO:0000256" key="7">
    <source>
        <dbReference type="SAM" id="Phobius"/>
    </source>
</evidence>
<evidence type="ECO:0000256" key="3">
    <source>
        <dbReference type="ARBA" id="ARBA00022553"/>
    </source>
</evidence>
<dbReference type="Pfam" id="PF13185">
    <property type="entry name" value="GAF_2"/>
    <property type="match status" value="1"/>
</dbReference>
<dbReference type="Proteomes" id="UP000315648">
    <property type="component" value="Unassembled WGS sequence"/>
</dbReference>
<comment type="catalytic activity">
    <reaction evidence="1">
        <text>ATP + protein L-histidine = ADP + protein N-phospho-L-histidine.</text>
        <dbReference type="EC" id="2.7.13.3"/>
    </reaction>
</comment>
<gene>
    <name evidence="9" type="ORF">FPL22_15105</name>
</gene>
<dbReference type="PRINTS" id="PR00344">
    <property type="entry name" value="BCTRLSENSOR"/>
</dbReference>
<dbReference type="InterPro" id="IPR036890">
    <property type="entry name" value="HATPase_C_sf"/>
</dbReference>
<evidence type="ECO:0000256" key="1">
    <source>
        <dbReference type="ARBA" id="ARBA00000085"/>
    </source>
</evidence>
<evidence type="ECO:0000259" key="8">
    <source>
        <dbReference type="PROSITE" id="PS50109"/>
    </source>
</evidence>
<dbReference type="SMART" id="SM00388">
    <property type="entry name" value="HisKA"/>
    <property type="match status" value="1"/>
</dbReference>
<reference evidence="9 10" key="1">
    <citation type="submission" date="2019-07" db="EMBL/GenBank/DDBJ databases">
        <title>Description of 53C-WASEF.</title>
        <authorList>
            <person name="Pitt A."/>
            <person name="Hahn M.W."/>
        </authorList>
    </citation>
    <scope>NUCLEOTIDE SEQUENCE [LARGE SCALE GENOMIC DNA]</scope>
    <source>
        <strain evidence="9 10">53C-WASEF</strain>
    </source>
</reference>
<organism evidence="9 10">
    <name type="scientific">Rariglobus hedericola</name>
    <dbReference type="NCBI Taxonomy" id="2597822"/>
    <lineage>
        <taxon>Bacteria</taxon>
        <taxon>Pseudomonadati</taxon>
        <taxon>Verrucomicrobiota</taxon>
        <taxon>Opitutia</taxon>
        <taxon>Opitutales</taxon>
        <taxon>Opitutaceae</taxon>
        <taxon>Rariglobus</taxon>
    </lineage>
</organism>
<feature type="coiled-coil region" evidence="6">
    <location>
        <begin position="114"/>
        <end position="190"/>
    </location>
</feature>
<evidence type="ECO:0000256" key="5">
    <source>
        <dbReference type="ARBA" id="ARBA00022777"/>
    </source>
</evidence>
<dbReference type="PANTHER" id="PTHR42878:SF15">
    <property type="entry name" value="BACTERIOPHYTOCHROME"/>
    <property type="match status" value="1"/>
</dbReference>
<keyword evidence="5 9" id="KW-0418">Kinase</keyword>
<keyword evidence="7" id="KW-0812">Transmembrane</keyword>
<dbReference type="SMART" id="SM00387">
    <property type="entry name" value="HATPase_c"/>
    <property type="match status" value="1"/>
</dbReference>
<dbReference type="EMBL" id="VMBG01000002">
    <property type="protein sequence ID" value="TSJ77416.1"/>
    <property type="molecule type" value="Genomic_DNA"/>
</dbReference>
<dbReference type="Gene3D" id="1.10.287.130">
    <property type="match status" value="1"/>
</dbReference>
<dbReference type="GO" id="GO:0000156">
    <property type="term" value="F:phosphorelay response regulator activity"/>
    <property type="evidence" value="ECO:0007669"/>
    <property type="project" value="TreeGrafter"/>
</dbReference>
<dbReference type="Gene3D" id="3.30.450.40">
    <property type="match status" value="1"/>
</dbReference>
<dbReference type="Pfam" id="PF00512">
    <property type="entry name" value="HisKA"/>
    <property type="match status" value="1"/>
</dbReference>
<dbReference type="CDD" id="cd00082">
    <property type="entry name" value="HisKA"/>
    <property type="match status" value="1"/>
</dbReference>
<dbReference type="PROSITE" id="PS50109">
    <property type="entry name" value="HIS_KIN"/>
    <property type="match status" value="1"/>
</dbReference>
<dbReference type="SUPFAM" id="SSF47384">
    <property type="entry name" value="Homodimeric domain of signal transducing histidine kinase"/>
    <property type="match status" value="1"/>
</dbReference>
<dbReference type="RefSeq" id="WP_144353818.1">
    <property type="nucleotide sequence ID" value="NZ_CBCRVV010000008.1"/>
</dbReference>
<comment type="caution">
    <text evidence="9">The sequence shown here is derived from an EMBL/GenBank/DDBJ whole genome shotgun (WGS) entry which is preliminary data.</text>
</comment>
<keyword evidence="6" id="KW-0175">Coiled coil</keyword>
<feature type="transmembrane region" description="Helical" evidence="7">
    <location>
        <begin position="94"/>
        <end position="115"/>
    </location>
</feature>
<dbReference type="SUPFAM" id="SSF55874">
    <property type="entry name" value="ATPase domain of HSP90 chaperone/DNA topoisomerase II/histidine kinase"/>
    <property type="match status" value="1"/>
</dbReference>
<dbReference type="AlphaFoldDB" id="A0A556QL98"/>
<keyword evidence="4" id="KW-0808">Transferase</keyword>
<dbReference type="Gene3D" id="3.30.565.10">
    <property type="entry name" value="Histidine kinase-like ATPase, C-terminal domain"/>
    <property type="match status" value="1"/>
</dbReference>
<dbReference type="InterPro" id="IPR005467">
    <property type="entry name" value="His_kinase_dom"/>
</dbReference>
<dbReference type="SUPFAM" id="SSF55781">
    <property type="entry name" value="GAF domain-like"/>
    <property type="match status" value="1"/>
</dbReference>
<dbReference type="InterPro" id="IPR003594">
    <property type="entry name" value="HATPase_dom"/>
</dbReference>
<evidence type="ECO:0000256" key="2">
    <source>
        <dbReference type="ARBA" id="ARBA00012438"/>
    </source>
</evidence>
<dbReference type="InterPro" id="IPR004358">
    <property type="entry name" value="Sig_transdc_His_kin-like_C"/>
</dbReference>
<feature type="domain" description="Histidine kinase" evidence="8">
    <location>
        <begin position="379"/>
        <end position="591"/>
    </location>
</feature>
<dbReference type="GO" id="GO:0007234">
    <property type="term" value="P:osmosensory signaling via phosphorelay pathway"/>
    <property type="evidence" value="ECO:0007669"/>
    <property type="project" value="TreeGrafter"/>
</dbReference>
<dbReference type="InterPro" id="IPR036097">
    <property type="entry name" value="HisK_dim/P_sf"/>
</dbReference>
<dbReference type="GO" id="GO:0000155">
    <property type="term" value="F:phosphorelay sensor kinase activity"/>
    <property type="evidence" value="ECO:0007669"/>
    <property type="project" value="InterPro"/>
</dbReference>
<name>A0A556QL98_9BACT</name>
<dbReference type="EC" id="2.7.13.3" evidence="2"/>
<proteinExistence type="predicted"/>
<dbReference type="InterPro" id="IPR003018">
    <property type="entry name" value="GAF"/>
</dbReference>
<dbReference type="Pfam" id="PF02518">
    <property type="entry name" value="HATPase_c"/>
    <property type="match status" value="1"/>
</dbReference>
<keyword evidence="7" id="KW-0472">Membrane</keyword>